<keyword evidence="3" id="KW-1185">Reference proteome</keyword>
<proteinExistence type="predicted"/>
<protein>
    <submittedName>
        <fullName evidence="2">GIY-YIG nuclease family protein</fullName>
    </submittedName>
</protein>
<reference evidence="3" key="1">
    <citation type="journal article" date="2019" name="Int. J. Syst. Evol. Microbiol.">
        <title>The Global Catalogue of Microorganisms (GCM) 10K type strain sequencing project: providing services to taxonomists for standard genome sequencing and annotation.</title>
        <authorList>
            <consortium name="The Broad Institute Genomics Platform"/>
            <consortium name="The Broad Institute Genome Sequencing Center for Infectious Disease"/>
            <person name="Wu L."/>
            <person name="Ma J."/>
        </authorList>
    </citation>
    <scope>NUCLEOTIDE SEQUENCE [LARGE SCALE GENOMIC DNA]</scope>
    <source>
        <strain evidence="3">CGMCC 4.1434</strain>
    </source>
</reference>
<dbReference type="InterPro" id="IPR000305">
    <property type="entry name" value="GIY-YIG_endonuc"/>
</dbReference>
<evidence type="ECO:0000313" key="3">
    <source>
        <dbReference type="Proteomes" id="UP001596109"/>
    </source>
</evidence>
<dbReference type="PROSITE" id="PS50164">
    <property type="entry name" value="GIY_YIG"/>
    <property type="match status" value="1"/>
</dbReference>
<name>A0ABW0THT9_9BACL</name>
<feature type="domain" description="GIY-YIG" evidence="1">
    <location>
        <begin position="171"/>
        <end position="261"/>
    </location>
</feature>
<dbReference type="InterPro" id="IPR035901">
    <property type="entry name" value="GIY-YIG_endonuc_sf"/>
</dbReference>
<dbReference type="EMBL" id="JBHSNO010000005">
    <property type="protein sequence ID" value="MFC5589016.1"/>
    <property type="molecule type" value="Genomic_DNA"/>
</dbReference>
<accession>A0ABW0THT9</accession>
<sequence length="266" mass="30491">MFDQLESILNSSGLGALFEERSRDDRTDSPQPHVAYRVKSNIYRIRAFELWGTEESYQFRIYHGSKMSAELKDLLKGRPECTGSLIRVVDFQTEDYLTLAVAIKEILLDEEVVKACKESGSMARTTKFEGLNLPDVDMTDETVLGRTFTWRQIIAIFEDESEENVLKAALSRKGIYIQRSKDGVSRYIGSAYGSNGILGRWMEHLTSNGNAHHLNLFVLENGYNEIVFSVIEFYEETDIIQREAMWKKMLATINYGPYNGLQLNRN</sequence>
<evidence type="ECO:0000259" key="1">
    <source>
        <dbReference type="PROSITE" id="PS50164"/>
    </source>
</evidence>
<dbReference type="Proteomes" id="UP001596109">
    <property type="component" value="Unassembled WGS sequence"/>
</dbReference>
<evidence type="ECO:0000313" key="2">
    <source>
        <dbReference type="EMBL" id="MFC5589016.1"/>
    </source>
</evidence>
<dbReference type="Pfam" id="PF01541">
    <property type="entry name" value="GIY-YIG"/>
    <property type="match status" value="1"/>
</dbReference>
<dbReference type="RefSeq" id="WP_381432961.1">
    <property type="nucleotide sequence ID" value="NZ_JBHSNO010000005.1"/>
</dbReference>
<comment type="caution">
    <text evidence="2">The sequence shown here is derived from an EMBL/GenBank/DDBJ whole genome shotgun (WGS) entry which is preliminary data.</text>
</comment>
<dbReference type="SUPFAM" id="SSF82771">
    <property type="entry name" value="GIY-YIG endonuclease"/>
    <property type="match status" value="1"/>
</dbReference>
<organism evidence="2 3">
    <name type="scientific">Sporosarcina soli</name>
    <dbReference type="NCBI Taxonomy" id="334736"/>
    <lineage>
        <taxon>Bacteria</taxon>
        <taxon>Bacillati</taxon>
        <taxon>Bacillota</taxon>
        <taxon>Bacilli</taxon>
        <taxon>Bacillales</taxon>
        <taxon>Caryophanaceae</taxon>
        <taxon>Sporosarcina</taxon>
    </lineage>
</organism>
<gene>
    <name evidence="2" type="ORF">ACFPRA_08965</name>
</gene>
<dbReference type="Gene3D" id="3.40.1440.10">
    <property type="entry name" value="GIY-YIG endonuclease"/>
    <property type="match status" value="1"/>
</dbReference>